<dbReference type="Proteomes" id="UP000593601">
    <property type="component" value="Chromosome"/>
</dbReference>
<dbReference type="RefSeq" id="WP_193734782.1">
    <property type="nucleotide sequence ID" value="NZ_CP063304.1"/>
</dbReference>
<protein>
    <submittedName>
        <fullName evidence="2">Beta-lactamase family protein</fullName>
    </submittedName>
</protein>
<evidence type="ECO:0000313" key="3">
    <source>
        <dbReference type="Proteomes" id="UP000593601"/>
    </source>
</evidence>
<accession>A0A7M2RGG4</accession>
<keyword evidence="3" id="KW-1185">Reference proteome</keyword>
<sequence>MNHSKVRDIEQVVHQTIVSGSIAGMNLLIIKDGEELLYCSDGYADVKNKRPVQRNSIFRLYSMTKPVTAAAAMILVERGLLDLGQPVSDFLPGFRDQKVCSEEKLLAPDRPAIIRDLLNMTAGLVYPGTDGEAEIQTARVFDKIIANLGTDHQVSTVEAANAIGECPLKYQPGKTYFYSSGADVLGAVIEVVSGMKFGDFLQKEIFEPLQMNDTGFYVPKSKADRVVIPYQSTPDGTLNVYKGCNLGVQNDVTKKNAFESGGAGLVSTLDDYASFATMLLDGGIYREKRILSEQTVKFMTEGSLTSGQEKGLESAPALLGHTYGNLMRVLKDPGQALSMGNLGEYGWDGWLGCYFSNDPKERMTILAGVQQTDSGMLPIIRKIRNILYRSSF</sequence>
<dbReference type="InterPro" id="IPR001466">
    <property type="entry name" value="Beta-lactam-related"/>
</dbReference>
<proteinExistence type="predicted"/>
<organism evidence="2 3">
    <name type="scientific">Blautia liquoris</name>
    <dbReference type="NCBI Taxonomy" id="2779518"/>
    <lineage>
        <taxon>Bacteria</taxon>
        <taxon>Bacillati</taxon>
        <taxon>Bacillota</taxon>
        <taxon>Clostridia</taxon>
        <taxon>Lachnospirales</taxon>
        <taxon>Lachnospiraceae</taxon>
        <taxon>Blautia</taxon>
    </lineage>
</organism>
<gene>
    <name evidence="2" type="ORF">INP51_10375</name>
</gene>
<dbReference type="Pfam" id="PF00144">
    <property type="entry name" value="Beta-lactamase"/>
    <property type="match status" value="1"/>
</dbReference>
<feature type="domain" description="Beta-lactamase-related" evidence="1">
    <location>
        <begin position="10"/>
        <end position="372"/>
    </location>
</feature>
<dbReference type="PANTHER" id="PTHR43283:SF3">
    <property type="entry name" value="BETA-LACTAMASE FAMILY PROTEIN (AFU_ORTHOLOGUE AFUA_5G07500)"/>
    <property type="match status" value="1"/>
</dbReference>
<name>A0A7M2RGG4_9FIRM</name>
<reference evidence="2 3" key="1">
    <citation type="submission" date="2020-10" db="EMBL/GenBank/DDBJ databases">
        <title>Blautia liquoris sp.nov., isolated from the mud in a fermentation cellar used for the production of Chinese strong-flavoured liquor.</title>
        <authorList>
            <person name="Lu L."/>
        </authorList>
    </citation>
    <scope>NUCLEOTIDE SEQUENCE [LARGE SCALE GENOMIC DNA]</scope>
    <source>
        <strain evidence="2 3">LZLJ-3</strain>
    </source>
</reference>
<dbReference type="InterPro" id="IPR050789">
    <property type="entry name" value="Diverse_Enzym_Activities"/>
</dbReference>
<dbReference type="InterPro" id="IPR012338">
    <property type="entry name" value="Beta-lactam/transpept-like"/>
</dbReference>
<dbReference type="KEGG" id="bliq:INP51_10375"/>
<evidence type="ECO:0000313" key="2">
    <source>
        <dbReference type="EMBL" id="QOV18420.1"/>
    </source>
</evidence>
<dbReference type="EMBL" id="CP063304">
    <property type="protein sequence ID" value="QOV18420.1"/>
    <property type="molecule type" value="Genomic_DNA"/>
</dbReference>
<dbReference type="AlphaFoldDB" id="A0A7M2RGG4"/>
<dbReference type="SUPFAM" id="SSF56601">
    <property type="entry name" value="beta-lactamase/transpeptidase-like"/>
    <property type="match status" value="1"/>
</dbReference>
<dbReference type="PANTHER" id="PTHR43283">
    <property type="entry name" value="BETA-LACTAMASE-RELATED"/>
    <property type="match status" value="1"/>
</dbReference>
<evidence type="ECO:0000259" key="1">
    <source>
        <dbReference type="Pfam" id="PF00144"/>
    </source>
</evidence>
<dbReference type="Gene3D" id="3.40.710.10">
    <property type="entry name" value="DD-peptidase/beta-lactamase superfamily"/>
    <property type="match status" value="1"/>
</dbReference>